<sequence length="212" mass="24728">MEIENHKEEVPFEHYLEKYKSLDPKEAAQRLNIVYDETEQKFGIRFMGHPYEVHFPEFEIKALDEEEKDGLLMTSLPAKTFILRYLLEGQYVQSSGKFMTFREVPTYGELYIQPFTGRCIKRLTYGFGFKLKAFAEGMEKIPGVKKIPMGDVAYEFELIDGYRMRFIFWAGDEEFPPSAQILYSDNFQFGFHAEDMVVAGDLSITTLKRLCA</sequence>
<evidence type="ECO:0000313" key="3">
    <source>
        <dbReference type="Proteomes" id="UP001198220"/>
    </source>
</evidence>
<dbReference type="AlphaFoldDB" id="A0AAE3DAX2"/>
<dbReference type="Pfam" id="PF12654">
    <property type="entry name" value="DUF3786"/>
    <property type="match status" value="1"/>
</dbReference>
<reference evidence="2 3" key="1">
    <citation type="submission" date="2021-10" db="EMBL/GenBank/DDBJ databases">
        <title>Anaerobic single-cell dispensing facilitates the cultivation of human gut bacteria.</title>
        <authorList>
            <person name="Afrizal A."/>
        </authorList>
    </citation>
    <scope>NUCLEOTIDE SEQUENCE [LARGE SCALE GENOMIC DNA]</scope>
    <source>
        <strain evidence="2 3">CLA-AA-H276</strain>
    </source>
</reference>
<gene>
    <name evidence="2" type="ORF">LKD36_08190</name>
</gene>
<keyword evidence="3" id="KW-1185">Reference proteome</keyword>
<evidence type="ECO:0000313" key="2">
    <source>
        <dbReference type="EMBL" id="MCC2126157.1"/>
    </source>
</evidence>
<dbReference type="EMBL" id="JAJEPS010000006">
    <property type="protein sequence ID" value="MCC2126157.1"/>
    <property type="molecule type" value="Genomic_DNA"/>
</dbReference>
<evidence type="ECO:0000259" key="1">
    <source>
        <dbReference type="Pfam" id="PF12654"/>
    </source>
</evidence>
<feature type="domain" description="DUF3786" evidence="1">
    <location>
        <begin position="23"/>
        <end position="204"/>
    </location>
</feature>
<dbReference type="InterPro" id="IPR024264">
    <property type="entry name" value="DUF3786"/>
</dbReference>
<dbReference type="RefSeq" id="WP_308459303.1">
    <property type="nucleotide sequence ID" value="NZ_JAJEPS010000006.1"/>
</dbReference>
<organism evidence="2 3">
    <name type="scientific">Hominiventricola filiformis</name>
    <dbReference type="NCBI Taxonomy" id="2885352"/>
    <lineage>
        <taxon>Bacteria</taxon>
        <taxon>Bacillati</taxon>
        <taxon>Bacillota</taxon>
        <taxon>Clostridia</taxon>
        <taxon>Lachnospirales</taxon>
        <taxon>Lachnospiraceae</taxon>
        <taxon>Hominiventricola</taxon>
    </lineage>
</organism>
<protein>
    <submittedName>
        <fullName evidence="2">DUF3786 domain-containing protein</fullName>
    </submittedName>
</protein>
<comment type="caution">
    <text evidence="2">The sequence shown here is derived from an EMBL/GenBank/DDBJ whole genome shotgun (WGS) entry which is preliminary data.</text>
</comment>
<proteinExistence type="predicted"/>
<accession>A0AAE3DAX2</accession>
<name>A0AAE3DAX2_9FIRM</name>
<dbReference type="Proteomes" id="UP001198220">
    <property type="component" value="Unassembled WGS sequence"/>
</dbReference>